<dbReference type="PANTHER" id="PTHR33481">
    <property type="entry name" value="REVERSE TRANSCRIPTASE"/>
    <property type="match status" value="1"/>
</dbReference>
<sequence>MGVTGTSIVTPNDPSHEKGKHTGTVAVGCVAKRLHIRPSRYELKRFAEIVELGAAGLPTADSTPSELDELASALVNLLTSAAKAAGRPTRKGARTAPWWTEECAGAAAAFRAIRRLYPLGFNEEVQIAKRDFHRVVRRAKRLYWRNLIDTFSDSSSVFKAVRWLKSPGPFQPPPLQVDDVVYESQIDKANALRRATRERRTADDDIQDPWISPPRLIPFPLEISLDEAQEAEVAMIAKPGHRDLTSPRAWRPISLLSCLGKGLERLIACRLAWAAIHYSVLHPQQAGALPKRSATDLVTALIHDIEEAFARKKVATLVTMDIQGAFDTVSRNRLVLRLREQGWPDHLARWAGSFISGRSARVRYQDTLTPSSPLQYGLPQASPVSPILFLLYTEPIYRLGNPQGRFGYADDTAILSIGDTVDETTAMASGAIDEMVCWGAANGVSFDSKKTEVMHFSRSKLKTAPAVRHGDIEKHPEPALRWLGIWLDSRLSFRIHVEKWAAKAKAVAYHLRGLTNTIHGPLPSAVR</sequence>
<dbReference type="AlphaFoldDB" id="A0A420M800"/>
<reference evidence="3 4" key="1">
    <citation type="journal article" date="2018" name="Sci. Rep.">
        <title>Characterisation of pathogen-specific regions and novel effector candidates in Fusarium oxysporum f. sp. cepae.</title>
        <authorList>
            <person name="Armitage A.D."/>
            <person name="Taylor A."/>
            <person name="Sobczyk M.K."/>
            <person name="Baxter L."/>
            <person name="Greenfield B.P."/>
            <person name="Bates H.J."/>
            <person name="Wilson F."/>
            <person name="Jackson A.C."/>
            <person name="Ott S."/>
            <person name="Harrison R.J."/>
            <person name="Clarkson J.P."/>
        </authorList>
    </citation>
    <scope>NUCLEOTIDE SEQUENCE [LARGE SCALE GENOMIC DNA]</scope>
    <source>
        <strain evidence="3 4">Fo_A13</strain>
    </source>
</reference>
<evidence type="ECO:0000313" key="3">
    <source>
        <dbReference type="EMBL" id="RKK57267.1"/>
    </source>
</evidence>
<gene>
    <name evidence="3" type="ORF">BFJ69_g17552</name>
</gene>
<dbReference type="VEuPathDB" id="FungiDB:FOC1_g10000022"/>
<organism evidence="3 4">
    <name type="scientific">Fusarium oxysporum</name>
    <name type="common">Fusarium vascular wilt</name>
    <dbReference type="NCBI Taxonomy" id="5507"/>
    <lineage>
        <taxon>Eukaryota</taxon>
        <taxon>Fungi</taxon>
        <taxon>Dikarya</taxon>
        <taxon>Ascomycota</taxon>
        <taxon>Pezizomycotina</taxon>
        <taxon>Sordariomycetes</taxon>
        <taxon>Hypocreomycetidae</taxon>
        <taxon>Hypocreales</taxon>
        <taxon>Nectriaceae</taxon>
        <taxon>Fusarium</taxon>
        <taxon>Fusarium oxysporum species complex</taxon>
    </lineage>
</organism>
<proteinExistence type="predicted"/>
<dbReference type="Proteomes" id="UP000285084">
    <property type="component" value="Unassembled WGS sequence"/>
</dbReference>
<protein>
    <recommendedName>
        <fullName evidence="2">Reverse transcriptase domain-containing protein</fullName>
    </recommendedName>
</protein>
<comment type="caution">
    <text evidence="3">The sequence shown here is derived from an EMBL/GenBank/DDBJ whole genome shotgun (WGS) entry which is preliminary data.</text>
</comment>
<feature type="compositionally biased region" description="Polar residues" evidence="1">
    <location>
        <begin position="1"/>
        <end position="13"/>
    </location>
</feature>
<feature type="region of interest" description="Disordered" evidence="1">
    <location>
        <begin position="1"/>
        <end position="21"/>
    </location>
</feature>
<evidence type="ECO:0000259" key="2">
    <source>
        <dbReference type="PROSITE" id="PS50878"/>
    </source>
</evidence>
<dbReference type="InterPro" id="IPR000477">
    <property type="entry name" value="RT_dom"/>
</dbReference>
<name>A0A420M800_FUSOX</name>
<dbReference type="EMBL" id="MRCX01000879">
    <property type="protein sequence ID" value="RKK57267.1"/>
    <property type="molecule type" value="Genomic_DNA"/>
</dbReference>
<evidence type="ECO:0000313" key="4">
    <source>
        <dbReference type="Proteomes" id="UP000285084"/>
    </source>
</evidence>
<accession>A0A420M800</accession>
<feature type="domain" description="Reverse transcriptase" evidence="2">
    <location>
        <begin position="217"/>
        <end position="487"/>
    </location>
</feature>
<evidence type="ECO:0000256" key="1">
    <source>
        <dbReference type="SAM" id="MobiDB-lite"/>
    </source>
</evidence>
<dbReference type="PROSITE" id="PS50878">
    <property type="entry name" value="RT_POL"/>
    <property type="match status" value="1"/>
</dbReference>
<dbReference type="PANTHER" id="PTHR33481:SF1">
    <property type="entry name" value="ENDONUCLEASE_EXONUCLEASE_PHOSPHATASE DOMAIN-CONTAINING PROTEIN-RELATED"/>
    <property type="match status" value="1"/>
</dbReference>
<feature type="non-terminal residue" evidence="3">
    <location>
        <position position="527"/>
    </location>
</feature>
<dbReference type="CDD" id="cd01650">
    <property type="entry name" value="RT_nLTR_like"/>
    <property type="match status" value="1"/>
</dbReference>
<dbReference type="Pfam" id="PF00078">
    <property type="entry name" value="RVT_1"/>
    <property type="match status" value="1"/>
</dbReference>